<keyword evidence="2" id="KW-1185">Reference proteome</keyword>
<evidence type="ECO:0008006" key="3">
    <source>
        <dbReference type="Google" id="ProtNLM"/>
    </source>
</evidence>
<protein>
    <recommendedName>
        <fullName evidence="3">Gp37 protein</fullName>
    </recommendedName>
</protein>
<sequence>MTTLAEQHDAILKTLRDGLPQLATVEAYSPGDAIDTPAALLELEVIEEDPGENDGSDRVPLRCTWTVHCVLSTRTPNVQREIRAMAAQILGMIRRQRWGGLPVRPPEQIQGGPGEISQGPHGYESWYLTWEQVLYLGDDVWLGDPPEIDTVYISAQGDEYEENDV</sequence>
<dbReference type="RefSeq" id="WP_093428727.1">
    <property type="nucleotide sequence ID" value="NZ_FOMJ01000007.1"/>
</dbReference>
<reference evidence="1 2" key="1">
    <citation type="submission" date="2016-10" db="EMBL/GenBank/DDBJ databases">
        <authorList>
            <person name="de Groot N.N."/>
        </authorList>
    </citation>
    <scope>NUCLEOTIDE SEQUENCE [LARGE SCALE GENOMIC DNA]</scope>
    <source>
        <strain evidence="1 2">HL3</strain>
    </source>
</reference>
<proteinExistence type="predicted"/>
<dbReference type="Proteomes" id="UP000198611">
    <property type="component" value="Unassembled WGS sequence"/>
</dbReference>
<evidence type="ECO:0000313" key="2">
    <source>
        <dbReference type="Proteomes" id="UP000198611"/>
    </source>
</evidence>
<organism evidence="1 2">
    <name type="scientific">Thiohalospira halophila DSM 15071</name>
    <dbReference type="NCBI Taxonomy" id="1123397"/>
    <lineage>
        <taxon>Bacteria</taxon>
        <taxon>Pseudomonadati</taxon>
        <taxon>Pseudomonadota</taxon>
        <taxon>Gammaproteobacteria</taxon>
        <taxon>Thiohalospirales</taxon>
        <taxon>Thiohalospiraceae</taxon>
        <taxon>Thiohalospira</taxon>
    </lineage>
</organism>
<accession>A0A1I1UB35</accession>
<dbReference type="AlphaFoldDB" id="A0A1I1UB35"/>
<evidence type="ECO:0000313" key="1">
    <source>
        <dbReference type="EMBL" id="SFD67979.1"/>
    </source>
</evidence>
<dbReference type="EMBL" id="FOMJ01000007">
    <property type="protein sequence ID" value="SFD67979.1"/>
    <property type="molecule type" value="Genomic_DNA"/>
</dbReference>
<dbReference type="STRING" id="1123397.SAMN05660831_02093"/>
<gene>
    <name evidence="1" type="ORF">SAMN05660831_02093</name>
</gene>
<name>A0A1I1UB35_9GAMM</name>
<dbReference type="OrthoDB" id="6262411at2"/>